<keyword evidence="3" id="KW-1185">Reference proteome</keyword>
<evidence type="ECO:0000256" key="1">
    <source>
        <dbReference type="SAM" id="MobiDB-lite"/>
    </source>
</evidence>
<comment type="caution">
    <text evidence="2">The sequence shown here is derived from an EMBL/GenBank/DDBJ whole genome shotgun (WGS) entry which is preliminary data.</text>
</comment>
<feature type="compositionally biased region" description="Low complexity" evidence="1">
    <location>
        <begin position="21"/>
        <end position="39"/>
    </location>
</feature>
<gene>
    <name evidence="2" type="ORF">Bhyg_04260</name>
</gene>
<feature type="compositionally biased region" description="Polar residues" evidence="1">
    <location>
        <begin position="1"/>
        <end position="20"/>
    </location>
</feature>
<feature type="region of interest" description="Disordered" evidence="1">
    <location>
        <begin position="159"/>
        <end position="212"/>
    </location>
</feature>
<reference evidence="2" key="1">
    <citation type="submission" date="2022-07" db="EMBL/GenBank/DDBJ databases">
        <authorList>
            <person name="Trinca V."/>
            <person name="Uliana J.V.C."/>
            <person name="Torres T.T."/>
            <person name="Ward R.J."/>
            <person name="Monesi N."/>
        </authorList>
    </citation>
    <scope>NUCLEOTIDE SEQUENCE</scope>
    <source>
        <strain evidence="2">HSMRA1968</strain>
        <tissue evidence="2">Whole embryos</tissue>
    </source>
</reference>
<dbReference type="AlphaFoldDB" id="A0A9Q0S9G3"/>
<feature type="compositionally biased region" description="Polar residues" evidence="1">
    <location>
        <begin position="70"/>
        <end position="88"/>
    </location>
</feature>
<proteinExistence type="predicted"/>
<organism evidence="2 3">
    <name type="scientific">Pseudolycoriella hygida</name>
    <dbReference type="NCBI Taxonomy" id="35572"/>
    <lineage>
        <taxon>Eukaryota</taxon>
        <taxon>Metazoa</taxon>
        <taxon>Ecdysozoa</taxon>
        <taxon>Arthropoda</taxon>
        <taxon>Hexapoda</taxon>
        <taxon>Insecta</taxon>
        <taxon>Pterygota</taxon>
        <taxon>Neoptera</taxon>
        <taxon>Endopterygota</taxon>
        <taxon>Diptera</taxon>
        <taxon>Nematocera</taxon>
        <taxon>Sciaroidea</taxon>
        <taxon>Sciaridae</taxon>
        <taxon>Pseudolycoriella</taxon>
    </lineage>
</organism>
<name>A0A9Q0S9G3_9DIPT</name>
<feature type="compositionally biased region" description="Polar residues" evidence="1">
    <location>
        <begin position="183"/>
        <end position="212"/>
    </location>
</feature>
<accession>A0A9Q0S9G3</accession>
<dbReference type="Proteomes" id="UP001151699">
    <property type="component" value="Chromosome A"/>
</dbReference>
<feature type="region of interest" description="Disordered" evidence="1">
    <location>
        <begin position="1"/>
        <end position="95"/>
    </location>
</feature>
<evidence type="ECO:0000313" key="2">
    <source>
        <dbReference type="EMBL" id="KAJ6649028.1"/>
    </source>
</evidence>
<evidence type="ECO:0000313" key="3">
    <source>
        <dbReference type="Proteomes" id="UP001151699"/>
    </source>
</evidence>
<dbReference type="EMBL" id="WJQU01000001">
    <property type="protein sequence ID" value="KAJ6649028.1"/>
    <property type="molecule type" value="Genomic_DNA"/>
</dbReference>
<protein>
    <submittedName>
        <fullName evidence="2">Uncharacterized protein</fullName>
    </submittedName>
</protein>
<sequence>MSTNTNNHKISGNINSLSNKHQLPPTTQPHPQQQQTNLNSAIQGSQNQQQTIPPRYQPPPQPPGGILKNIPSSKTVSSHYNSEQNSGPQLKYPPDVPKVAAVYIPESVRTANPKVIPSRLPNYRHSTGQVLSQPQQIAQHTQIQIHQPPLQQNSRLIAEENQNHRQPQQSQEMLKFVRKPENETNSGLPTNPNTGRLSAEQNRHLQANATKA</sequence>